<accession>A0A1M4W408</accession>
<sequence>MKRILINRELCNGCKNCQLACIAEHTDTKSILTLNMEAPANQAREFY</sequence>
<protein>
    <submittedName>
        <fullName evidence="2">Carbon-monoxide dehydrogenase iron sulfur subunit</fullName>
    </submittedName>
</protein>
<evidence type="ECO:0000313" key="3">
    <source>
        <dbReference type="Proteomes" id="UP000184148"/>
    </source>
</evidence>
<evidence type="ECO:0000259" key="1">
    <source>
        <dbReference type="PROSITE" id="PS51379"/>
    </source>
</evidence>
<dbReference type="Proteomes" id="UP000184148">
    <property type="component" value="Unassembled WGS sequence"/>
</dbReference>
<organism evidence="2 3">
    <name type="scientific">Desulforamulus putei DSM 12395</name>
    <dbReference type="NCBI Taxonomy" id="1121429"/>
    <lineage>
        <taxon>Bacteria</taxon>
        <taxon>Bacillati</taxon>
        <taxon>Bacillota</taxon>
        <taxon>Clostridia</taxon>
        <taxon>Eubacteriales</taxon>
        <taxon>Peptococcaceae</taxon>
        <taxon>Desulforamulus</taxon>
    </lineage>
</organism>
<reference evidence="3" key="1">
    <citation type="submission" date="2016-11" db="EMBL/GenBank/DDBJ databases">
        <authorList>
            <person name="Varghese N."/>
            <person name="Submissions S."/>
        </authorList>
    </citation>
    <scope>NUCLEOTIDE SEQUENCE [LARGE SCALE GENOMIC DNA]</scope>
    <source>
        <strain evidence="3">DSM 12395</strain>
    </source>
</reference>
<gene>
    <name evidence="2" type="ORF">SAMN02745133_01093</name>
</gene>
<name>A0A1M4W408_9FIRM</name>
<dbReference type="AlphaFoldDB" id="A0A1M4W408"/>
<dbReference type="PROSITE" id="PS51379">
    <property type="entry name" value="4FE4S_FER_2"/>
    <property type="match status" value="1"/>
</dbReference>
<dbReference type="InterPro" id="IPR017896">
    <property type="entry name" value="4Fe4S_Fe-S-bd"/>
</dbReference>
<feature type="domain" description="4Fe-4S ferredoxin-type" evidence="1">
    <location>
        <begin position="2"/>
        <end position="31"/>
    </location>
</feature>
<evidence type="ECO:0000313" key="2">
    <source>
        <dbReference type="EMBL" id="SHE75682.1"/>
    </source>
</evidence>
<keyword evidence="3" id="KW-1185">Reference proteome</keyword>
<dbReference type="SUPFAM" id="SSF54862">
    <property type="entry name" value="4Fe-4S ferredoxins"/>
    <property type="match status" value="1"/>
</dbReference>
<dbReference type="STRING" id="1121429.SAMN02745133_01093"/>
<dbReference type="EMBL" id="FQUY01000005">
    <property type="protein sequence ID" value="SHE75682.1"/>
    <property type="molecule type" value="Genomic_DNA"/>
</dbReference>
<proteinExistence type="predicted"/>
<dbReference type="RefSeq" id="WP_274377224.1">
    <property type="nucleotide sequence ID" value="NZ_FQUY01000005.1"/>
</dbReference>